<dbReference type="Pfam" id="PF11162">
    <property type="entry name" value="DUF2946"/>
    <property type="match status" value="1"/>
</dbReference>
<feature type="region of interest" description="Disordered" evidence="1">
    <location>
        <begin position="100"/>
        <end position="122"/>
    </location>
</feature>
<dbReference type="EMBL" id="CP114058">
    <property type="protein sequence ID" value="WAT01562.1"/>
    <property type="molecule type" value="Genomic_DNA"/>
</dbReference>
<protein>
    <submittedName>
        <fullName evidence="3">DUF2946 family protein</fullName>
    </submittedName>
</protein>
<evidence type="ECO:0000313" key="4">
    <source>
        <dbReference type="Proteomes" id="UP001164712"/>
    </source>
</evidence>
<keyword evidence="2" id="KW-1133">Transmembrane helix</keyword>
<feature type="transmembrane region" description="Helical" evidence="2">
    <location>
        <begin position="135"/>
        <end position="159"/>
    </location>
</feature>
<reference evidence="3" key="1">
    <citation type="submission" date="2022-12" db="EMBL/GenBank/DDBJ databases">
        <title>Complete genome sequence of an Australian strain of Rouxiella badensis DAR84756 and resolution of the R. badensis DSM100043 and R. chamberiensis DSM28324 genomes.</title>
        <authorList>
            <person name="Paul S."/>
            <person name="Anderson P.J."/>
            <person name="Maynard G."/>
            <person name="Dyall-Smith M."/>
            <person name="Kudinha T."/>
        </authorList>
    </citation>
    <scope>NUCLEOTIDE SEQUENCE</scope>
    <source>
        <strain evidence="3">DSM 28324</strain>
    </source>
</reference>
<keyword evidence="2" id="KW-0812">Transmembrane</keyword>
<evidence type="ECO:0000313" key="3">
    <source>
        <dbReference type="EMBL" id="WAT01562.1"/>
    </source>
</evidence>
<proteinExistence type="predicted"/>
<keyword evidence="2" id="KW-0472">Membrane</keyword>
<dbReference type="Proteomes" id="UP001164712">
    <property type="component" value="Chromosome"/>
</dbReference>
<evidence type="ECO:0000256" key="1">
    <source>
        <dbReference type="SAM" id="MobiDB-lite"/>
    </source>
</evidence>
<keyword evidence="4" id="KW-1185">Reference proteome</keyword>
<feature type="transmembrane region" description="Helical" evidence="2">
    <location>
        <begin position="15"/>
        <end position="38"/>
    </location>
</feature>
<organism evidence="3 4">
    <name type="scientific">Rouxiella chamberiensis</name>
    <dbReference type="NCBI Taxonomy" id="1513468"/>
    <lineage>
        <taxon>Bacteria</taxon>
        <taxon>Pseudomonadati</taxon>
        <taxon>Pseudomonadota</taxon>
        <taxon>Gammaproteobacteria</taxon>
        <taxon>Enterobacterales</taxon>
        <taxon>Yersiniaceae</taxon>
        <taxon>Rouxiella</taxon>
    </lineage>
</organism>
<evidence type="ECO:0000256" key="2">
    <source>
        <dbReference type="SAM" id="Phobius"/>
    </source>
</evidence>
<accession>A0ABY7HRA9</accession>
<name>A0ABY7HRA9_9GAMM</name>
<sequence length="197" mass="20954">MTVLLNQIVYSRRRLFAWLGIGAILMLFIAPVVSNILVAQGMPMPMMADMTLSPEVPETSEMTMSSEMTLSSAMPQTSEMSTSTDAAKMAAMPMPDHVMPTHPAAASPPASTLTSLSSTSAPANTLSPDEMMGVACGYCVLLMHLPLLVLLAVALIWSLSVVVRPLFSRITPCLLSSPTLTDSQPRAPPASVLFAFI</sequence>
<gene>
    <name evidence="3" type="ORF">O1V66_01950</name>
</gene>
<dbReference type="InterPro" id="IPR021333">
    <property type="entry name" value="DUF2946"/>
</dbReference>